<evidence type="ECO:0000313" key="1">
    <source>
        <dbReference type="EMBL" id="PWN47419.1"/>
    </source>
</evidence>
<proteinExistence type="predicted"/>
<keyword evidence="2" id="KW-1185">Reference proteome</keyword>
<protein>
    <submittedName>
        <fullName evidence="1">TPR-like protein</fullName>
    </submittedName>
</protein>
<dbReference type="EMBL" id="KZ820438">
    <property type="protein sequence ID" value="PWN47419.1"/>
    <property type="molecule type" value="Genomic_DNA"/>
</dbReference>
<organism evidence="1 2">
    <name type="scientific">Violaceomyces palustris</name>
    <dbReference type="NCBI Taxonomy" id="1673888"/>
    <lineage>
        <taxon>Eukaryota</taxon>
        <taxon>Fungi</taxon>
        <taxon>Dikarya</taxon>
        <taxon>Basidiomycota</taxon>
        <taxon>Ustilaginomycotina</taxon>
        <taxon>Ustilaginomycetes</taxon>
        <taxon>Violaceomycetales</taxon>
        <taxon>Violaceomycetaceae</taxon>
        <taxon>Violaceomyces</taxon>
    </lineage>
</organism>
<sequence length="1461" mass="159979">MPPQPQPLPPQPPPAPSRQRQNLQSQQQRLLQLQHHTRIAANAPPPLTSRLSLDSANLSANSSSSISDSSFGIIPIPTRQPVFTQYRHQQRQLQQQQQQQQPAPIGTSSDPTASSSRHDGPPPPISTIPSSSSSSSSSTTSRDPNNNSFLLSSPRPKKLTRLAPHQEALLTPLPPSAASCGAPHTPRTPVHDQINPDGSLSVIRNEQDANTSGLLDLSPALSRLGATKHRSKARLLSTPTGPKPNPASVTAAAFLPQSSLGVMPIGDRAGPSQIIPSSNSEAKRSPSNRNHTRNIRNHDLEAAESSIIEYPVPQPPLFQSLPLAENEDHDVEIDAPDLNDLDVEEETGLVPRLRRWMHDARLAHLYGTAIFWGDKLLALETGPQANNDAYWLAQCYFATHQYAKAEHLLTTPLRTGSSSAGHSPGGTQTKKEKCTKGDDVLIARSSDGGDALTAALAATRSKSQLPSAILAKASQPSIQAGVKLRSHTMSRTSSGVSIGKRKERHFTVSGNGSVPSSPEDQGRVSGGPSNGHREAEYDSLHAREAGDIEWVDDENECADETMEAELGQGAWWKTKKSRSTARLQRGAGYKDEKLSRLENEVLLEEDLRQVQEKDVPSPDGPILAHYSMPCRYLTAQCQVRLGKYYEALELIGEDPTQWQPQSSSAVATLTAKEMEKMPTSDGGIKLVSSICYLRGQIYMRLEDIGKAKESFISALSLDVKNYEAFSALIDGNLLGIEEQWSLIQGLEFTAQAGESKGAKEDFEFIRLIYTTKLSKQGRRHAVATANARRKMIKDHEALTNHPDLLLALAEEFYSRLRYSDAFVITSRIMEMDPNHKGALAIHIGCMYHLKDLRSTLFMLAHRLTEVDPESPQAWYAVGAWYAGAQRWNEARRYFSKSSLLDPRFASSWVAFGHSFSFEGETDQAITAYSTASRKFKQSNLPNLFIGMEHLNQGNLNLAEVFLNKSFQLCEDDPLCLNEMGVVAYYKDEIKDSIDLLRKALQASEEVQEPASAWKMTHLNLGFAYHRIGSDDLAKECFLKVIELDPNCFSAYLGLGMTCHRLGDLSNAIGWYHDALRINPRDNHATELLDFILQERSYESNSLIGLGGDIEDENSHLFQIDQRIQEVEEGDEEDGYSFSRSLLSRRLDTTEGDDDHGGDAYEADSGMDTALSGASTGLRLGRGGREGLLDMILEDGLEANGKGEGEVDHDQDEEVEEDDDEDMMEETRVVGSKLVLKGSPSQDHFSLNARDRFGRIMKTRPRDDDGNQGDAGIDETQDDEGVGQVEVGGTSSYRASISSECRGEEDSLAVGEEGEEEEISMSISMAKDDDGDEGNGDDDDGSPGSSKTSPTSKTRMVEGREGGGKGKGKGEVTTAENPTETRQALPGDSSLSNDKSAEGQEDDPSGSLVREGYGEGDREEEEEEEEVSAEETRQASVSDLVVDSDPDRSDDAEESVMDMSFT</sequence>
<reference evidence="1 2" key="1">
    <citation type="journal article" date="2018" name="Mol. Biol. Evol.">
        <title>Broad Genomic Sampling Reveals a Smut Pathogenic Ancestry of the Fungal Clade Ustilaginomycotina.</title>
        <authorList>
            <person name="Kijpornyongpan T."/>
            <person name="Mondo S.J."/>
            <person name="Barry K."/>
            <person name="Sandor L."/>
            <person name="Lee J."/>
            <person name="Lipzen A."/>
            <person name="Pangilinan J."/>
            <person name="LaButti K."/>
            <person name="Hainaut M."/>
            <person name="Henrissat B."/>
            <person name="Grigoriev I.V."/>
            <person name="Spatafora J.W."/>
            <person name="Aime M.C."/>
        </authorList>
    </citation>
    <scope>NUCLEOTIDE SEQUENCE [LARGE SCALE GENOMIC DNA]</scope>
    <source>
        <strain evidence="1 2">SA 807</strain>
    </source>
</reference>
<dbReference type="Proteomes" id="UP000245626">
    <property type="component" value="Unassembled WGS sequence"/>
</dbReference>
<accession>A0ACD0NNN1</accession>
<name>A0ACD0NNN1_9BASI</name>
<evidence type="ECO:0000313" key="2">
    <source>
        <dbReference type="Proteomes" id="UP000245626"/>
    </source>
</evidence>
<gene>
    <name evidence="1" type="ORF">IE53DRAFT_382136</name>
</gene>